<feature type="domain" description="SET" evidence="2">
    <location>
        <begin position="83"/>
        <end position="242"/>
    </location>
</feature>
<name>A0A1X7ANJ9_9GAMM</name>
<evidence type="ECO:0000313" key="4">
    <source>
        <dbReference type="Proteomes" id="UP000196573"/>
    </source>
</evidence>
<dbReference type="EMBL" id="FWPT01000006">
    <property type="protein sequence ID" value="SMA48503.1"/>
    <property type="molecule type" value="Genomic_DNA"/>
</dbReference>
<reference evidence="3 4" key="1">
    <citation type="submission" date="2017-03" db="EMBL/GenBank/DDBJ databases">
        <authorList>
            <person name="Afonso C.L."/>
            <person name="Miller P.J."/>
            <person name="Scott M.A."/>
            <person name="Spackman E."/>
            <person name="Goraichik I."/>
            <person name="Dimitrov K.M."/>
            <person name="Suarez D.L."/>
            <person name="Swayne D.E."/>
        </authorList>
    </citation>
    <scope>NUCLEOTIDE SEQUENCE [LARGE SCALE GENOMIC DNA]</scope>
    <source>
        <strain evidence="3">SB41UT1</strain>
    </source>
</reference>
<organism evidence="3 4">
    <name type="scientific">Parendozoicomonas haliclonae</name>
    <dbReference type="NCBI Taxonomy" id="1960125"/>
    <lineage>
        <taxon>Bacteria</taxon>
        <taxon>Pseudomonadati</taxon>
        <taxon>Pseudomonadota</taxon>
        <taxon>Gammaproteobacteria</taxon>
        <taxon>Oceanospirillales</taxon>
        <taxon>Endozoicomonadaceae</taxon>
        <taxon>Parendozoicomonas</taxon>
    </lineage>
</organism>
<evidence type="ECO:0000259" key="2">
    <source>
        <dbReference type="PROSITE" id="PS50280"/>
    </source>
</evidence>
<feature type="compositionally biased region" description="Basic residues" evidence="1">
    <location>
        <begin position="20"/>
        <end position="36"/>
    </location>
</feature>
<evidence type="ECO:0000313" key="3">
    <source>
        <dbReference type="EMBL" id="SMA48503.1"/>
    </source>
</evidence>
<evidence type="ECO:0000256" key="1">
    <source>
        <dbReference type="SAM" id="MobiDB-lite"/>
    </source>
</evidence>
<proteinExistence type="predicted"/>
<dbReference type="Gene3D" id="2.170.270.10">
    <property type="entry name" value="SET domain"/>
    <property type="match status" value="1"/>
</dbReference>
<dbReference type="SUPFAM" id="SSF82199">
    <property type="entry name" value="SET domain"/>
    <property type="match status" value="1"/>
</dbReference>
<protein>
    <recommendedName>
        <fullName evidence="2">SET domain-containing protein</fullName>
    </recommendedName>
</protein>
<dbReference type="InterPro" id="IPR046341">
    <property type="entry name" value="SET_dom_sf"/>
</dbReference>
<feature type="compositionally biased region" description="Basic residues" evidence="1">
    <location>
        <begin position="1"/>
        <end position="10"/>
    </location>
</feature>
<dbReference type="InterPro" id="IPR001214">
    <property type="entry name" value="SET_dom"/>
</dbReference>
<accession>A0A1X7ANJ9</accession>
<feature type="region of interest" description="Disordered" evidence="1">
    <location>
        <begin position="1"/>
        <end position="59"/>
    </location>
</feature>
<sequence>MKTRLQRSRRSSIPAYAKARQIRKHSSRAMRGRVLKPCKPESRSRLKSSTPPTPQSTSLFLPEPCTFGKAQRISLALCEQANVKKEISPLPNAGAGVVACRSFDKGEAVMEVKGPLVHSFQDEASGKYVSLQVRQHQAEIYRDDRHILLLGGLQQPDLKGQHLPQLTYGIEPVNTARFMNSSITGGQSNLEIKTIIDPALVSCIKNDKVILKPHPLHRRQLHVFAVAAAPIKTGEELLFEYTFANDTSHIHIDSAAVLDKEIKATLKAQDPKGEKYREQNGCFFHQTPDSIIEELSDDKTPTALQIIEILRQLKATPTRYSLQNQLLQIEHPKALEAFIVSVLYQKERQLSHRVIYNLCDRLNRFQQHNIYNHSTTWNYSDVYRLCTDHNLLPPLEEGAVMPMEFIVGDQEETDDKSQLHKSLRAKLSQGKRVSSIAANMSRMGVVMPDHHTPFSQKSLITFCQEQQLKPTVGHGRESVWNECRSGNTAVIWQCLEDLRDRQKPLSRIVKELNRHKAQLGQRTSGEAEVTLGDLVDFIQQTGSPTQKRQWLQIIRSYIKTHVSCANAGRMITKGIRITNNEWLLLAYLEAKIEDRTAENIYLARNLNNARIPVPKGESRWSHDVIARLLTKHNKTTLLSHYQATRGVNPKSGNHPQRRKQ</sequence>
<dbReference type="AlphaFoldDB" id="A0A1X7ANJ9"/>
<gene>
    <name evidence="3" type="ORF">EHSB41UT_02769</name>
</gene>
<dbReference type="Proteomes" id="UP000196573">
    <property type="component" value="Unassembled WGS sequence"/>
</dbReference>
<dbReference type="PROSITE" id="PS50280">
    <property type="entry name" value="SET"/>
    <property type="match status" value="1"/>
</dbReference>
<keyword evidence="4" id="KW-1185">Reference proteome</keyword>